<keyword evidence="1" id="KW-0175">Coiled coil</keyword>
<gene>
    <name evidence="2" type="ORF">T459_03433</name>
</gene>
<dbReference type="Gramene" id="PHT95551">
    <property type="protein sequence ID" value="PHT95551"/>
    <property type="gene ID" value="T459_03433"/>
</dbReference>
<reference evidence="2 3" key="1">
    <citation type="journal article" date="2014" name="Nat. Genet.">
        <title>Genome sequence of the hot pepper provides insights into the evolution of pungency in Capsicum species.</title>
        <authorList>
            <person name="Kim S."/>
            <person name="Park M."/>
            <person name="Yeom S.I."/>
            <person name="Kim Y.M."/>
            <person name="Lee J.M."/>
            <person name="Lee H.A."/>
            <person name="Seo E."/>
            <person name="Choi J."/>
            <person name="Cheong K."/>
            <person name="Kim K.T."/>
            <person name="Jung K."/>
            <person name="Lee G.W."/>
            <person name="Oh S.K."/>
            <person name="Bae C."/>
            <person name="Kim S.B."/>
            <person name="Lee H.Y."/>
            <person name="Kim S.Y."/>
            <person name="Kim M.S."/>
            <person name="Kang B.C."/>
            <person name="Jo Y.D."/>
            <person name="Yang H.B."/>
            <person name="Jeong H.J."/>
            <person name="Kang W.H."/>
            <person name="Kwon J.K."/>
            <person name="Shin C."/>
            <person name="Lim J.Y."/>
            <person name="Park J.H."/>
            <person name="Huh J.H."/>
            <person name="Kim J.S."/>
            <person name="Kim B.D."/>
            <person name="Cohen O."/>
            <person name="Paran I."/>
            <person name="Suh M.C."/>
            <person name="Lee S.B."/>
            <person name="Kim Y.K."/>
            <person name="Shin Y."/>
            <person name="Noh S.J."/>
            <person name="Park J."/>
            <person name="Seo Y.S."/>
            <person name="Kwon S.Y."/>
            <person name="Kim H.A."/>
            <person name="Park J.M."/>
            <person name="Kim H.J."/>
            <person name="Choi S.B."/>
            <person name="Bosland P.W."/>
            <person name="Reeves G."/>
            <person name="Jo S.H."/>
            <person name="Lee B.W."/>
            <person name="Cho H.T."/>
            <person name="Choi H.S."/>
            <person name="Lee M.S."/>
            <person name="Yu Y."/>
            <person name="Do Choi Y."/>
            <person name="Park B.S."/>
            <person name="van Deynze A."/>
            <person name="Ashrafi H."/>
            <person name="Hill T."/>
            <person name="Kim W.T."/>
            <person name="Pai H.S."/>
            <person name="Ahn H.K."/>
            <person name="Yeam I."/>
            <person name="Giovannoni J.J."/>
            <person name="Rose J.K."/>
            <person name="Sorensen I."/>
            <person name="Lee S.J."/>
            <person name="Kim R.W."/>
            <person name="Choi I.Y."/>
            <person name="Choi B.S."/>
            <person name="Lim J.S."/>
            <person name="Lee Y.H."/>
            <person name="Choi D."/>
        </authorList>
    </citation>
    <scope>NUCLEOTIDE SEQUENCE [LARGE SCALE GENOMIC DNA]</scope>
    <source>
        <strain evidence="3">cv. CM334</strain>
    </source>
</reference>
<keyword evidence="3" id="KW-1185">Reference proteome</keyword>
<comment type="caution">
    <text evidence="2">The sequence shown here is derived from an EMBL/GenBank/DDBJ whole genome shotgun (WGS) entry which is preliminary data.</text>
</comment>
<dbReference type="STRING" id="4072.A0A2G3AMT7"/>
<sequence>MVKDKLETEEQKKKAELEELKANVAAAEKKKVKGEKVSITTVKDEVKELKGKEVKMTIEEDLSVFHKFPNDSSGLDHENYSRGQSLKEVNILVLKEQNQSLLENYIGLWKLMIVSGA</sequence>
<evidence type="ECO:0000313" key="3">
    <source>
        <dbReference type="Proteomes" id="UP000222542"/>
    </source>
</evidence>
<evidence type="ECO:0000313" key="2">
    <source>
        <dbReference type="EMBL" id="PHT95551.1"/>
    </source>
</evidence>
<accession>A0A2G3AMT7</accession>
<protein>
    <submittedName>
        <fullName evidence="2">Uncharacterized protein</fullName>
    </submittedName>
</protein>
<dbReference type="AlphaFoldDB" id="A0A2G3AMT7"/>
<name>A0A2G3AMT7_CAPAN</name>
<reference evidence="2 3" key="2">
    <citation type="journal article" date="2017" name="Genome Biol.">
        <title>New reference genome sequences of hot pepper reveal the massive evolution of plant disease-resistance genes by retroduplication.</title>
        <authorList>
            <person name="Kim S."/>
            <person name="Park J."/>
            <person name="Yeom S.I."/>
            <person name="Kim Y.M."/>
            <person name="Seo E."/>
            <person name="Kim K.T."/>
            <person name="Kim M.S."/>
            <person name="Lee J.M."/>
            <person name="Cheong K."/>
            <person name="Shin H.S."/>
            <person name="Kim S.B."/>
            <person name="Han K."/>
            <person name="Lee J."/>
            <person name="Park M."/>
            <person name="Lee H.A."/>
            <person name="Lee H.Y."/>
            <person name="Lee Y."/>
            <person name="Oh S."/>
            <person name="Lee J.H."/>
            <person name="Choi E."/>
            <person name="Choi E."/>
            <person name="Lee S.E."/>
            <person name="Jeon J."/>
            <person name="Kim H."/>
            <person name="Choi G."/>
            <person name="Song H."/>
            <person name="Lee J."/>
            <person name="Lee S.C."/>
            <person name="Kwon J.K."/>
            <person name="Lee H.Y."/>
            <person name="Koo N."/>
            <person name="Hong Y."/>
            <person name="Kim R.W."/>
            <person name="Kang W.H."/>
            <person name="Huh J.H."/>
            <person name="Kang B.C."/>
            <person name="Yang T.J."/>
            <person name="Lee Y.H."/>
            <person name="Bennetzen J.L."/>
            <person name="Choi D."/>
        </authorList>
    </citation>
    <scope>NUCLEOTIDE SEQUENCE [LARGE SCALE GENOMIC DNA]</scope>
    <source>
        <strain evidence="3">cv. CM334</strain>
    </source>
</reference>
<evidence type="ECO:0000256" key="1">
    <source>
        <dbReference type="SAM" id="Coils"/>
    </source>
</evidence>
<dbReference type="EMBL" id="AYRZ02000001">
    <property type="protein sequence ID" value="PHT95551.1"/>
    <property type="molecule type" value="Genomic_DNA"/>
</dbReference>
<proteinExistence type="predicted"/>
<dbReference type="SMR" id="A0A2G3AMT7"/>
<dbReference type="Proteomes" id="UP000222542">
    <property type="component" value="Unassembled WGS sequence"/>
</dbReference>
<organism evidence="2 3">
    <name type="scientific">Capsicum annuum</name>
    <name type="common">Capsicum pepper</name>
    <dbReference type="NCBI Taxonomy" id="4072"/>
    <lineage>
        <taxon>Eukaryota</taxon>
        <taxon>Viridiplantae</taxon>
        <taxon>Streptophyta</taxon>
        <taxon>Embryophyta</taxon>
        <taxon>Tracheophyta</taxon>
        <taxon>Spermatophyta</taxon>
        <taxon>Magnoliopsida</taxon>
        <taxon>eudicotyledons</taxon>
        <taxon>Gunneridae</taxon>
        <taxon>Pentapetalae</taxon>
        <taxon>asterids</taxon>
        <taxon>lamiids</taxon>
        <taxon>Solanales</taxon>
        <taxon>Solanaceae</taxon>
        <taxon>Solanoideae</taxon>
        <taxon>Capsiceae</taxon>
        <taxon>Capsicum</taxon>
    </lineage>
</organism>
<feature type="coiled-coil region" evidence="1">
    <location>
        <begin position="3"/>
        <end position="37"/>
    </location>
</feature>